<evidence type="ECO:0000256" key="3">
    <source>
        <dbReference type="ARBA" id="ARBA00022723"/>
    </source>
</evidence>
<dbReference type="InterPro" id="IPR032675">
    <property type="entry name" value="LRR_dom_sf"/>
</dbReference>
<evidence type="ECO:0000313" key="11">
    <source>
        <dbReference type="Proteomes" id="UP001234989"/>
    </source>
</evidence>
<name>A0AAF0UCZ7_SOLVR</name>
<evidence type="ECO:0000313" key="10">
    <source>
        <dbReference type="EMBL" id="WMV43386.1"/>
    </source>
</evidence>
<dbReference type="InterPro" id="IPR038508">
    <property type="entry name" value="ArfGAP_dom_sf"/>
</dbReference>
<keyword evidence="6" id="KW-0007">Acetylation</keyword>
<evidence type="ECO:0000256" key="2">
    <source>
        <dbReference type="ARBA" id="ARBA00022553"/>
    </source>
</evidence>
<evidence type="ECO:0000256" key="7">
    <source>
        <dbReference type="PROSITE-ProRule" id="PRU00288"/>
    </source>
</evidence>
<dbReference type="FunFam" id="1.10.220.150:FF:000012">
    <property type="entry name" value="ADP-ribosylation factor GTPase-activating protein AGD10"/>
    <property type="match status" value="1"/>
</dbReference>
<dbReference type="CDD" id="cd08831">
    <property type="entry name" value="ArfGap_ArfGap2_3_like"/>
    <property type="match status" value="1"/>
</dbReference>
<evidence type="ECO:0000256" key="1">
    <source>
        <dbReference type="ARBA" id="ARBA00022468"/>
    </source>
</evidence>
<keyword evidence="1" id="KW-0343">GTPase activation</keyword>
<proteinExistence type="predicted"/>
<dbReference type="GO" id="GO:0000139">
    <property type="term" value="C:Golgi membrane"/>
    <property type="evidence" value="ECO:0007669"/>
    <property type="project" value="GOC"/>
</dbReference>
<dbReference type="PANTHER" id="PTHR45686">
    <property type="entry name" value="ADP-RIBOSYLATION FACTOR GTPASE ACTIVATING PROTEIN 3, ISOFORM H-RELATED"/>
    <property type="match status" value="1"/>
</dbReference>
<dbReference type="PROSITE" id="PS50115">
    <property type="entry name" value="ARFGAP"/>
    <property type="match status" value="1"/>
</dbReference>
<protein>
    <recommendedName>
        <fullName evidence="9">Arf-GAP domain-containing protein</fullName>
    </recommendedName>
</protein>
<sequence length="446" mass="48368">MASENFSDKNAVFRKLKSKPENKMCFDCNAKNPTWASVTYGIFLCIDCSAVHRSLGVHISFVRSTNLDSWSPEQLKMMYFGGNNRAQVFFKQHGWNDGGKTDSKYTSRAADLYRQLLSKEVAKSTAEEAALPATPVASQAAQATNVFPDVKTSEPPKETSSLKDEKTEVTASPKASQAVTTFLKKPTVAKKAGKSGGLGARKLTKKSSESLYEQKPEEPPVQVPSSNAASNAPTVGSSFASRFEYTDNVQPAETSSGGSRVLNHVAPPKSTNFFSDYGMDSGFTKKTSSNSSKVQEQFFWSFPKWISNLDSLVILDAFSNNFSGPLPKDASEIESLKIEETDEARKKFTNAKSISSAQFFGDQSKAAKEASVSLQKYSGSSAISSADLFGQDDGAAYEITAGELINRISFQAQQDMSSIKNIAGETGKKLSSLASNLMSDLQDRIL</sequence>
<dbReference type="InterPro" id="IPR037278">
    <property type="entry name" value="ARFGAP/RecO"/>
</dbReference>
<organism evidence="10 11">
    <name type="scientific">Solanum verrucosum</name>
    <dbReference type="NCBI Taxonomy" id="315347"/>
    <lineage>
        <taxon>Eukaryota</taxon>
        <taxon>Viridiplantae</taxon>
        <taxon>Streptophyta</taxon>
        <taxon>Embryophyta</taxon>
        <taxon>Tracheophyta</taxon>
        <taxon>Spermatophyta</taxon>
        <taxon>Magnoliopsida</taxon>
        <taxon>eudicotyledons</taxon>
        <taxon>Gunneridae</taxon>
        <taxon>Pentapetalae</taxon>
        <taxon>asterids</taxon>
        <taxon>lamiids</taxon>
        <taxon>Solanales</taxon>
        <taxon>Solanaceae</taxon>
        <taxon>Solanoideae</taxon>
        <taxon>Solaneae</taxon>
        <taxon>Solanum</taxon>
    </lineage>
</organism>
<dbReference type="PANTHER" id="PTHR45686:SF27">
    <property type="entry name" value="ADP-RIBOSYLATION FACTOR GTPASE-ACTIVATING PROTEIN AGD8-RELATED"/>
    <property type="match status" value="1"/>
</dbReference>
<keyword evidence="5" id="KW-0862">Zinc</keyword>
<keyword evidence="2" id="KW-0597">Phosphoprotein</keyword>
<dbReference type="GO" id="GO:0048205">
    <property type="term" value="P:COPI coating of Golgi vesicle"/>
    <property type="evidence" value="ECO:0007669"/>
    <property type="project" value="TreeGrafter"/>
</dbReference>
<dbReference type="GO" id="GO:0008270">
    <property type="term" value="F:zinc ion binding"/>
    <property type="evidence" value="ECO:0007669"/>
    <property type="project" value="UniProtKB-KW"/>
</dbReference>
<evidence type="ECO:0000256" key="5">
    <source>
        <dbReference type="ARBA" id="ARBA00022833"/>
    </source>
</evidence>
<feature type="region of interest" description="Disordered" evidence="8">
    <location>
        <begin position="144"/>
        <end position="177"/>
    </location>
</feature>
<dbReference type="SUPFAM" id="SSF57863">
    <property type="entry name" value="ArfGap/RecO-like zinc finger"/>
    <property type="match status" value="1"/>
</dbReference>
<evidence type="ECO:0000256" key="6">
    <source>
        <dbReference type="ARBA" id="ARBA00022990"/>
    </source>
</evidence>
<feature type="compositionally biased region" description="Basic and acidic residues" evidence="8">
    <location>
        <begin position="206"/>
        <end position="218"/>
    </location>
</feature>
<dbReference type="Proteomes" id="UP001234989">
    <property type="component" value="Chromosome 8"/>
</dbReference>
<feature type="region of interest" description="Disordered" evidence="8">
    <location>
        <begin position="190"/>
        <end position="233"/>
    </location>
</feature>
<reference evidence="10" key="1">
    <citation type="submission" date="2023-08" db="EMBL/GenBank/DDBJ databases">
        <title>A de novo genome assembly of Solanum verrucosum Schlechtendal, a Mexican diploid species geographically isolated from the other diploid A-genome species in potato relatives.</title>
        <authorList>
            <person name="Hosaka K."/>
        </authorList>
    </citation>
    <scope>NUCLEOTIDE SEQUENCE</scope>
    <source>
        <tissue evidence="10">Young leaves</tissue>
    </source>
</reference>
<feature type="compositionally biased region" description="Basic and acidic residues" evidence="8">
    <location>
        <begin position="151"/>
        <end position="168"/>
    </location>
</feature>
<dbReference type="AlphaFoldDB" id="A0AAF0UCZ7"/>
<dbReference type="Gene3D" id="1.10.220.150">
    <property type="entry name" value="Arf GTPase activating protein"/>
    <property type="match status" value="1"/>
</dbReference>
<gene>
    <name evidence="10" type="ORF">MTR67_036771</name>
</gene>
<evidence type="ECO:0000256" key="4">
    <source>
        <dbReference type="ARBA" id="ARBA00022771"/>
    </source>
</evidence>
<dbReference type="Pfam" id="PF01412">
    <property type="entry name" value="ArfGap"/>
    <property type="match status" value="1"/>
</dbReference>
<dbReference type="EMBL" id="CP133619">
    <property type="protein sequence ID" value="WMV43386.1"/>
    <property type="molecule type" value="Genomic_DNA"/>
</dbReference>
<dbReference type="InterPro" id="IPR001164">
    <property type="entry name" value="ArfGAP_dom"/>
</dbReference>
<keyword evidence="3" id="KW-0479">Metal-binding</keyword>
<dbReference type="Gene3D" id="3.80.10.10">
    <property type="entry name" value="Ribonuclease Inhibitor"/>
    <property type="match status" value="1"/>
</dbReference>
<dbReference type="PRINTS" id="PR00405">
    <property type="entry name" value="REVINTRACTNG"/>
</dbReference>
<dbReference type="GO" id="GO:0005096">
    <property type="term" value="F:GTPase activator activity"/>
    <property type="evidence" value="ECO:0007669"/>
    <property type="project" value="UniProtKB-KW"/>
</dbReference>
<keyword evidence="4 7" id="KW-0863">Zinc-finger</keyword>
<evidence type="ECO:0000256" key="8">
    <source>
        <dbReference type="SAM" id="MobiDB-lite"/>
    </source>
</evidence>
<dbReference type="SMART" id="SM00105">
    <property type="entry name" value="ArfGap"/>
    <property type="match status" value="1"/>
</dbReference>
<feature type="domain" description="Arf-GAP" evidence="9">
    <location>
        <begin position="10"/>
        <end position="128"/>
    </location>
</feature>
<keyword evidence="11" id="KW-1185">Reference proteome</keyword>
<evidence type="ECO:0000259" key="9">
    <source>
        <dbReference type="PROSITE" id="PS50115"/>
    </source>
</evidence>
<accession>A0AAF0UCZ7</accession>